<dbReference type="EMBL" id="CP003620">
    <property type="protein sequence ID" value="AFZ13569.1"/>
    <property type="molecule type" value="Genomic_DNA"/>
</dbReference>
<dbReference type="HOGENOM" id="CLU_054017_0_0_3"/>
<reference evidence="1 2" key="1">
    <citation type="submission" date="2012-06" db="EMBL/GenBank/DDBJ databases">
        <title>Finished chromosome of genome of Crinalium epipsammum PCC 9333.</title>
        <authorList>
            <consortium name="US DOE Joint Genome Institute"/>
            <person name="Gugger M."/>
            <person name="Coursin T."/>
            <person name="Rippka R."/>
            <person name="Tandeau De Marsac N."/>
            <person name="Huntemann M."/>
            <person name="Wei C.-L."/>
            <person name="Han J."/>
            <person name="Detter J.C."/>
            <person name="Han C."/>
            <person name="Tapia R."/>
            <person name="Davenport K."/>
            <person name="Daligault H."/>
            <person name="Erkkila T."/>
            <person name="Gu W."/>
            <person name="Munk A.C.C."/>
            <person name="Teshima H."/>
            <person name="Xu Y."/>
            <person name="Chain P."/>
            <person name="Chen A."/>
            <person name="Krypides N."/>
            <person name="Mavromatis K."/>
            <person name="Markowitz V."/>
            <person name="Szeto E."/>
            <person name="Ivanova N."/>
            <person name="Mikhailova N."/>
            <person name="Ovchinnikova G."/>
            <person name="Pagani I."/>
            <person name="Pati A."/>
            <person name="Goodwin L."/>
            <person name="Peters L."/>
            <person name="Pitluck S."/>
            <person name="Woyke T."/>
            <person name="Kerfeld C."/>
        </authorList>
    </citation>
    <scope>NUCLEOTIDE SEQUENCE [LARGE SCALE GENOMIC DNA]</scope>
    <source>
        <strain evidence="1 2">PCC 9333</strain>
    </source>
</reference>
<evidence type="ECO:0000313" key="2">
    <source>
        <dbReference type="Proteomes" id="UP000010472"/>
    </source>
</evidence>
<dbReference type="STRING" id="1173022.Cri9333_2714"/>
<sequence length="400" mass="44920">MDGRFVGHAIGTIIKYPPIYNIPSNLLSPVVGGLQMVQTHRGFQATYKRLDTIQAALQGLQNSVGVLQATTAVIGVGVAVGVVLSAVNLYHTLKLRKEVEQLRLEVNQGFIDLKVALKDQGNDIITRIDEVGKDIKFEAHKLVLIQAYGKFQEALRLMKTALLIEDISTRNITLGNAQLLLANALADYNNPHLLEQTCAAGHLRRVECAWAIEQTMTLTYQLQNQPAAVSDRLAHLQDKIRQDSLTVVERCESSDELDFLFPEITRIQTHDLAMLQTWENQADWIGSLPPDELKQLNSADFSSSEVPTNKNNTTDINTLEQPPEQLIYDNLKEKSHFISLRDQLKFLIQPELRQKHESYISQQAISTGYKALAPSNWEPIPDLTVANLYWYFKAKAEPAQ</sequence>
<proteinExistence type="predicted"/>
<dbReference type="eggNOG" id="ENOG502Z855">
    <property type="taxonomic scope" value="Bacteria"/>
</dbReference>
<dbReference type="PATRIC" id="fig|1173022.3.peg.2944"/>
<dbReference type="RefSeq" id="WP_015203683.1">
    <property type="nucleotide sequence ID" value="NC_019753.1"/>
</dbReference>
<protein>
    <submittedName>
        <fullName evidence="1">Uncharacterized protein</fullName>
    </submittedName>
</protein>
<evidence type="ECO:0000313" key="1">
    <source>
        <dbReference type="EMBL" id="AFZ13569.1"/>
    </source>
</evidence>
<keyword evidence="2" id="KW-1185">Reference proteome</keyword>
<name>K9W1B3_9CYAN</name>
<accession>K9W1B3</accession>
<dbReference type="AlphaFoldDB" id="K9W1B3"/>
<organism evidence="1 2">
    <name type="scientific">Crinalium epipsammum PCC 9333</name>
    <dbReference type="NCBI Taxonomy" id="1173022"/>
    <lineage>
        <taxon>Bacteria</taxon>
        <taxon>Bacillati</taxon>
        <taxon>Cyanobacteriota</taxon>
        <taxon>Cyanophyceae</taxon>
        <taxon>Gomontiellales</taxon>
        <taxon>Gomontiellaceae</taxon>
        <taxon>Crinalium</taxon>
    </lineage>
</organism>
<dbReference type="Proteomes" id="UP000010472">
    <property type="component" value="Chromosome"/>
</dbReference>
<dbReference type="KEGG" id="cep:Cri9333_2714"/>
<gene>
    <name evidence="1" type="ORF">Cri9333_2714</name>
</gene>